<dbReference type="InterPro" id="IPR000742">
    <property type="entry name" value="EGF"/>
</dbReference>
<dbReference type="CDD" id="cd00054">
    <property type="entry name" value="EGF_CA"/>
    <property type="match status" value="1"/>
</dbReference>
<protein>
    <submittedName>
        <fullName evidence="2">EGF-like domain-containing protein</fullName>
    </submittedName>
</protein>
<organism evidence="2 3">
    <name type="scientific">Pristionchus pacificus</name>
    <name type="common">Parasitic nematode worm</name>
    <dbReference type="NCBI Taxonomy" id="54126"/>
    <lineage>
        <taxon>Eukaryota</taxon>
        <taxon>Metazoa</taxon>
        <taxon>Ecdysozoa</taxon>
        <taxon>Nematoda</taxon>
        <taxon>Chromadorea</taxon>
        <taxon>Rhabditida</taxon>
        <taxon>Rhabditina</taxon>
        <taxon>Diplogasteromorpha</taxon>
        <taxon>Diplogasteroidea</taxon>
        <taxon>Neodiplogasteridae</taxon>
        <taxon>Pristionchus</taxon>
    </lineage>
</organism>
<comment type="caution">
    <text evidence="1">Lacks conserved residue(s) required for the propagation of feature annotation.</text>
</comment>
<keyword evidence="3" id="KW-1185">Reference proteome</keyword>
<evidence type="ECO:0000313" key="3">
    <source>
        <dbReference type="Proteomes" id="UP000005239"/>
    </source>
</evidence>
<dbReference type="Gene3D" id="2.10.25.10">
    <property type="entry name" value="Laminin"/>
    <property type="match status" value="1"/>
</dbReference>
<evidence type="ECO:0000313" key="2">
    <source>
        <dbReference type="EnsemblMetazoa" id="PPA32038.1"/>
    </source>
</evidence>
<proteinExistence type="predicted"/>
<dbReference type="Proteomes" id="UP000005239">
    <property type="component" value="Unassembled WGS sequence"/>
</dbReference>
<keyword evidence="1" id="KW-1015">Disulfide bond</keyword>
<accession>A0A2A6BRA5</accession>
<accession>A0A8R1UL42</accession>
<dbReference type="SUPFAM" id="SSF57196">
    <property type="entry name" value="EGF/Laminin"/>
    <property type="match status" value="1"/>
</dbReference>
<feature type="disulfide bond" evidence="1">
    <location>
        <begin position="103"/>
        <end position="112"/>
    </location>
</feature>
<dbReference type="PROSITE" id="PS50026">
    <property type="entry name" value="EGF_3"/>
    <property type="match status" value="1"/>
</dbReference>
<reference evidence="3" key="1">
    <citation type="journal article" date="2008" name="Nat. Genet.">
        <title>The Pristionchus pacificus genome provides a unique perspective on nematode lifestyle and parasitism.</title>
        <authorList>
            <person name="Dieterich C."/>
            <person name="Clifton S.W."/>
            <person name="Schuster L.N."/>
            <person name="Chinwalla A."/>
            <person name="Delehaunty K."/>
            <person name="Dinkelacker I."/>
            <person name="Fulton L."/>
            <person name="Fulton R."/>
            <person name="Godfrey J."/>
            <person name="Minx P."/>
            <person name="Mitreva M."/>
            <person name="Roeseler W."/>
            <person name="Tian H."/>
            <person name="Witte H."/>
            <person name="Yang S.P."/>
            <person name="Wilson R.K."/>
            <person name="Sommer R.J."/>
        </authorList>
    </citation>
    <scope>NUCLEOTIDE SEQUENCE [LARGE SCALE GENOMIC DNA]</scope>
    <source>
        <strain evidence="3">PS312</strain>
    </source>
</reference>
<reference evidence="2" key="2">
    <citation type="submission" date="2022-06" db="UniProtKB">
        <authorList>
            <consortium name="EnsemblMetazoa"/>
        </authorList>
    </citation>
    <scope>IDENTIFICATION</scope>
    <source>
        <strain evidence="2">PS312</strain>
    </source>
</reference>
<sequence length="169" mass="18897">MNGPLQIFCLFALFNLFSSLDANTVAGAVDIKEVAGVHSKEDEISKLQYYSSSGKEQITIRPEINNYPNFQVSNCSNNGPCGSGGSCVYFDEELPIRRVVCHCYSGYRGRYCNESYRTKLGISFFFWGVFVIEVVLIGIALFRSADESSYPSSPTARPLVFILQEKRLD</sequence>
<dbReference type="PROSITE" id="PS01186">
    <property type="entry name" value="EGF_2"/>
    <property type="match status" value="1"/>
</dbReference>
<keyword evidence="1" id="KW-0245">EGF-like domain</keyword>
<gene>
    <name evidence="2" type="primary">WBGene00204901</name>
</gene>
<dbReference type="PROSITE" id="PS00022">
    <property type="entry name" value="EGF_1"/>
    <property type="match status" value="1"/>
</dbReference>
<evidence type="ECO:0000256" key="1">
    <source>
        <dbReference type="PROSITE-ProRule" id="PRU00076"/>
    </source>
</evidence>
<dbReference type="EnsemblMetazoa" id="PPA32038.1">
    <property type="protein sequence ID" value="PPA32038.1"/>
    <property type="gene ID" value="WBGene00204901"/>
</dbReference>
<name>A0A2A6BRA5_PRIPA</name>
<dbReference type="AlphaFoldDB" id="A0A2A6BRA5"/>